<dbReference type="InterPro" id="IPR043128">
    <property type="entry name" value="Rev_trsase/Diguanyl_cyclase"/>
</dbReference>
<feature type="compositionally biased region" description="Basic and acidic residues" evidence="1">
    <location>
        <begin position="85"/>
        <end position="113"/>
    </location>
</feature>
<feature type="compositionally biased region" description="Polar residues" evidence="1">
    <location>
        <begin position="797"/>
        <end position="809"/>
    </location>
</feature>
<dbReference type="Gene3D" id="2.40.70.10">
    <property type="entry name" value="Acid Proteases"/>
    <property type="match status" value="1"/>
</dbReference>
<dbReference type="SUPFAM" id="SSF50630">
    <property type="entry name" value="Acid proteases"/>
    <property type="match status" value="1"/>
</dbReference>
<protein>
    <recommendedName>
        <fullName evidence="2">Reverse transcriptase domain-containing protein</fullName>
    </recommendedName>
</protein>
<dbReference type="InterPro" id="IPR021109">
    <property type="entry name" value="Peptidase_aspartic_dom_sf"/>
</dbReference>
<dbReference type="InterPro" id="IPR041577">
    <property type="entry name" value="RT_RNaseH_2"/>
</dbReference>
<feature type="compositionally biased region" description="Basic and acidic residues" evidence="1">
    <location>
        <begin position="761"/>
        <end position="787"/>
    </location>
</feature>
<feature type="domain" description="Reverse transcriptase" evidence="2">
    <location>
        <begin position="336"/>
        <end position="513"/>
    </location>
</feature>
<evidence type="ECO:0000313" key="4">
    <source>
        <dbReference type="Proteomes" id="UP001153954"/>
    </source>
</evidence>
<dbReference type="InterPro" id="IPR043502">
    <property type="entry name" value="DNA/RNA_pol_sf"/>
</dbReference>
<organism evidence="3 4">
    <name type="scientific">Euphydryas editha</name>
    <name type="common">Edith's checkerspot</name>
    <dbReference type="NCBI Taxonomy" id="104508"/>
    <lineage>
        <taxon>Eukaryota</taxon>
        <taxon>Metazoa</taxon>
        <taxon>Ecdysozoa</taxon>
        <taxon>Arthropoda</taxon>
        <taxon>Hexapoda</taxon>
        <taxon>Insecta</taxon>
        <taxon>Pterygota</taxon>
        <taxon>Neoptera</taxon>
        <taxon>Endopterygota</taxon>
        <taxon>Lepidoptera</taxon>
        <taxon>Glossata</taxon>
        <taxon>Ditrysia</taxon>
        <taxon>Papilionoidea</taxon>
        <taxon>Nymphalidae</taxon>
        <taxon>Nymphalinae</taxon>
        <taxon>Euphydryas</taxon>
    </lineage>
</organism>
<dbReference type="AlphaFoldDB" id="A0AAU9TKN6"/>
<dbReference type="InterPro" id="IPR000477">
    <property type="entry name" value="RT_dom"/>
</dbReference>
<dbReference type="PANTHER" id="PTHR37984:SF8">
    <property type="entry name" value="CCHC-TYPE DOMAIN-CONTAINING PROTEIN"/>
    <property type="match status" value="1"/>
</dbReference>
<dbReference type="Gene3D" id="4.10.60.10">
    <property type="entry name" value="Zinc finger, CCHC-type"/>
    <property type="match status" value="1"/>
</dbReference>
<dbReference type="FunFam" id="3.30.70.270:FF:000026">
    <property type="entry name" value="Transposon Ty3-G Gag-Pol polyprotein"/>
    <property type="match status" value="1"/>
</dbReference>
<comment type="caution">
    <text evidence="3">The sequence shown here is derived from an EMBL/GenBank/DDBJ whole genome shotgun (WGS) entry which is preliminary data.</text>
</comment>
<dbReference type="Gene3D" id="3.30.70.270">
    <property type="match status" value="2"/>
</dbReference>
<dbReference type="GO" id="GO:0071897">
    <property type="term" value="P:DNA biosynthetic process"/>
    <property type="evidence" value="ECO:0007669"/>
    <property type="project" value="UniProtKB-ARBA"/>
</dbReference>
<dbReference type="EMBL" id="CAKOGL010000006">
    <property type="protein sequence ID" value="CAH2087670.1"/>
    <property type="molecule type" value="Genomic_DNA"/>
</dbReference>
<evidence type="ECO:0000256" key="1">
    <source>
        <dbReference type="SAM" id="MobiDB-lite"/>
    </source>
</evidence>
<sequence length="832" mass="96714">MLKDRIVTGILDKRLKDRLLRESDLTLSKAIQICKAAELAEEQIKKIANEPGTSAVQSVKKKNGKGTESEREIRNSTDKRRHIRTDRDSRHRPEQRNTENRYPEKNKKQEGQRAEKKFDCSRCGYYHSERRCPAYGKKCKKCEKMNHFARKCRARDAIKAVQESDSSGNESCDMYLINISNINVERNWYEYVYFTELNRNLKFKLDTGAQCNVISANDCYRFGISKFDKTNCKLTSYSNEKIETLGKIKLSVKINEQIQKIEFQRTNNEKIDSVQTKNLELLEKYKDVFKGIGEIKNYEYDIQLKEGWQGKIERNRHIPFKLKDKLKEELSKLEKIGIISKTEGPTDFVSSLVMTTKPGGAMRICLDPQYLNTQIKREQMMIPNIDEIIAKLKGSNYFSTLDANKGFWMIKLTNNSKNLTTFNTPFGRYYFNRLPFGLASSPEVFHRVFSEIFKDIDGVELYIDDILIHTKTEEEHDRILEQVLKKAQEYNIKFNRKKCNFKKKEVKYLGHVLTTEGIKVDQNRIKAIVEMKEPKTQKELLRFLGMINYVARFIPNVSEVTASLRQLIKKDVPFLWSKEQDKAYKTLKKLLIEPPVLSYFDMNKQIVLSVDASKAGLGKELVVADHLSRSHLLETEENSDLKVETHVAMIMESYRISDEKLEELVLETAKDEELMADTKDKHRQELLNKQEIQKKYYNRGCRNLPELREGEIVKIQDENCKKPHESGIVIGKGSGPRSYQVRNESGNILTRNRKMLIKGGRYYDRSKEEDQGNSEDSERHMIQERDIQTNVIPRENYNGSSGQVISNNDASGSRASRSGRLIKRPSYLKDFV</sequence>
<evidence type="ECO:0000259" key="2">
    <source>
        <dbReference type="PROSITE" id="PS50878"/>
    </source>
</evidence>
<dbReference type="Proteomes" id="UP001153954">
    <property type="component" value="Unassembled WGS sequence"/>
</dbReference>
<dbReference type="Gene3D" id="3.10.10.10">
    <property type="entry name" value="HIV Type 1 Reverse Transcriptase, subunit A, domain 1"/>
    <property type="match status" value="1"/>
</dbReference>
<evidence type="ECO:0000313" key="3">
    <source>
        <dbReference type="EMBL" id="CAH2087670.1"/>
    </source>
</evidence>
<dbReference type="PROSITE" id="PS50878">
    <property type="entry name" value="RT_POL"/>
    <property type="match status" value="1"/>
</dbReference>
<feature type="region of interest" description="Disordered" evidence="1">
    <location>
        <begin position="760"/>
        <end position="818"/>
    </location>
</feature>
<dbReference type="Pfam" id="PF00078">
    <property type="entry name" value="RVT_1"/>
    <property type="match status" value="1"/>
</dbReference>
<feature type="region of interest" description="Disordered" evidence="1">
    <location>
        <begin position="53"/>
        <end position="113"/>
    </location>
</feature>
<proteinExistence type="predicted"/>
<dbReference type="InterPro" id="IPR050951">
    <property type="entry name" value="Retrovirus_Pol_polyprotein"/>
</dbReference>
<dbReference type="Pfam" id="PF17919">
    <property type="entry name" value="RT_RNaseH_2"/>
    <property type="match status" value="1"/>
</dbReference>
<dbReference type="PANTHER" id="PTHR37984">
    <property type="entry name" value="PROTEIN CBG26694"/>
    <property type="match status" value="1"/>
</dbReference>
<keyword evidence="4" id="KW-1185">Reference proteome</keyword>
<dbReference type="CDD" id="cd01647">
    <property type="entry name" value="RT_LTR"/>
    <property type="match status" value="1"/>
</dbReference>
<feature type="compositionally biased region" description="Basic and acidic residues" evidence="1">
    <location>
        <begin position="65"/>
        <end position="78"/>
    </location>
</feature>
<dbReference type="SUPFAM" id="SSF56672">
    <property type="entry name" value="DNA/RNA polymerases"/>
    <property type="match status" value="1"/>
</dbReference>
<name>A0AAU9TKN6_EUPED</name>
<reference evidence="3" key="1">
    <citation type="submission" date="2022-03" db="EMBL/GenBank/DDBJ databases">
        <authorList>
            <person name="Tunstrom K."/>
        </authorList>
    </citation>
    <scope>NUCLEOTIDE SEQUENCE</scope>
</reference>
<gene>
    <name evidence="3" type="ORF">EEDITHA_LOCUS3910</name>
</gene>
<accession>A0AAU9TKN6</accession>